<accession>A0A226DVD1</accession>
<feature type="chain" id="PRO_5013008320" evidence="1">
    <location>
        <begin position="19"/>
        <end position="251"/>
    </location>
</feature>
<protein>
    <submittedName>
        <fullName evidence="3">Phosphatidylinositol/phosphatidylcholine transfer protein SFH6</fullName>
    </submittedName>
</protein>
<gene>
    <name evidence="3" type="ORF">Fcan01_15408</name>
</gene>
<organism evidence="3 4">
    <name type="scientific">Folsomia candida</name>
    <name type="common">Springtail</name>
    <dbReference type="NCBI Taxonomy" id="158441"/>
    <lineage>
        <taxon>Eukaryota</taxon>
        <taxon>Metazoa</taxon>
        <taxon>Ecdysozoa</taxon>
        <taxon>Arthropoda</taxon>
        <taxon>Hexapoda</taxon>
        <taxon>Collembola</taxon>
        <taxon>Entomobryomorpha</taxon>
        <taxon>Isotomoidea</taxon>
        <taxon>Isotomidae</taxon>
        <taxon>Proisotominae</taxon>
        <taxon>Folsomia</taxon>
    </lineage>
</organism>
<evidence type="ECO:0000313" key="3">
    <source>
        <dbReference type="EMBL" id="OXA49432.1"/>
    </source>
</evidence>
<keyword evidence="1" id="KW-0732">Signal</keyword>
<dbReference type="CDD" id="cd00170">
    <property type="entry name" value="SEC14"/>
    <property type="match status" value="1"/>
</dbReference>
<reference evidence="3 4" key="1">
    <citation type="submission" date="2015-12" db="EMBL/GenBank/DDBJ databases">
        <title>The genome of Folsomia candida.</title>
        <authorList>
            <person name="Faddeeva A."/>
            <person name="Derks M.F."/>
            <person name="Anvar Y."/>
            <person name="Smit S."/>
            <person name="Van Straalen N."/>
            <person name="Roelofs D."/>
        </authorList>
    </citation>
    <scope>NUCLEOTIDE SEQUENCE [LARGE SCALE GENOMIC DNA]</scope>
    <source>
        <strain evidence="3 4">VU population</strain>
        <tissue evidence="3">Whole body</tissue>
    </source>
</reference>
<dbReference type="EMBL" id="LNIX01000010">
    <property type="protein sequence ID" value="OXA49432.1"/>
    <property type="molecule type" value="Genomic_DNA"/>
</dbReference>
<sequence>MSFNIVFLFVMILFPSLSNQTSLQEDLTLTQTELEILTKFRELVKSRLPHDYMTEDIYLITWLRAKKFEIPAAENMLMEEDWSDFEQEFRFEIQGCDKEGRPVVSIPVGDWDVRRAVLAGQSDKLIRYFDKLLEEVTTLIRDAQKSGENMTRFNHIMDMANYNLRIQACPLCPPIFLSLWQIIREFLSPVTKDAIKLYGKDKSEWQTALLENIDASQLSKEFGGLNDEGFSMEEIRKLPNLKCSRYANKIN</sequence>
<dbReference type="InterPro" id="IPR051064">
    <property type="entry name" value="SEC14/CRAL-TRIO_domain"/>
</dbReference>
<dbReference type="SUPFAM" id="SSF52087">
    <property type="entry name" value="CRAL/TRIO domain"/>
    <property type="match status" value="1"/>
</dbReference>
<comment type="caution">
    <text evidence="3">The sequence shown here is derived from an EMBL/GenBank/DDBJ whole genome shotgun (WGS) entry which is preliminary data.</text>
</comment>
<dbReference type="OrthoDB" id="75724at2759"/>
<dbReference type="InterPro" id="IPR036273">
    <property type="entry name" value="CRAL/TRIO_N_dom_sf"/>
</dbReference>
<dbReference type="Gene3D" id="3.40.525.10">
    <property type="entry name" value="CRAL-TRIO lipid binding domain"/>
    <property type="match status" value="2"/>
</dbReference>
<dbReference type="OMA" id="HIMDMAN"/>
<proteinExistence type="predicted"/>
<dbReference type="Proteomes" id="UP000198287">
    <property type="component" value="Unassembled WGS sequence"/>
</dbReference>
<dbReference type="PROSITE" id="PS50191">
    <property type="entry name" value="CRAL_TRIO"/>
    <property type="match status" value="1"/>
</dbReference>
<dbReference type="InterPro" id="IPR036865">
    <property type="entry name" value="CRAL-TRIO_dom_sf"/>
</dbReference>
<evidence type="ECO:0000256" key="1">
    <source>
        <dbReference type="SAM" id="SignalP"/>
    </source>
</evidence>
<dbReference type="Pfam" id="PF00650">
    <property type="entry name" value="CRAL_TRIO"/>
    <property type="match status" value="1"/>
</dbReference>
<keyword evidence="4" id="KW-1185">Reference proteome</keyword>
<dbReference type="SUPFAM" id="SSF46938">
    <property type="entry name" value="CRAL/TRIO N-terminal domain"/>
    <property type="match status" value="1"/>
</dbReference>
<feature type="signal peptide" evidence="1">
    <location>
        <begin position="1"/>
        <end position="18"/>
    </location>
</feature>
<dbReference type="PANTHER" id="PTHR23324:SF83">
    <property type="entry name" value="SEC14-LIKE PROTEIN 2"/>
    <property type="match status" value="1"/>
</dbReference>
<dbReference type="InterPro" id="IPR001251">
    <property type="entry name" value="CRAL-TRIO_dom"/>
</dbReference>
<dbReference type="AlphaFoldDB" id="A0A226DVD1"/>
<dbReference type="GO" id="GO:0005737">
    <property type="term" value="C:cytoplasm"/>
    <property type="evidence" value="ECO:0007669"/>
    <property type="project" value="TreeGrafter"/>
</dbReference>
<dbReference type="SMART" id="SM00516">
    <property type="entry name" value="SEC14"/>
    <property type="match status" value="1"/>
</dbReference>
<dbReference type="PANTHER" id="PTHR23324">
    <property type="entry name" value="SEC14 RELATED PROTEIN"/>
    <property type="match status" value="1"/>
</dbReference>
<feature type="domain" description="CRAL-TRIO" evidence="2">
    <location>
        <begin position="81"/>
        <end position="230"/>
    </location>
</feature>
<evidence type="ECO:0000313" key="4">
    <source>
        <dbReference type="Proteomes" id="UP000198287"/>
    </source>
</evidence>
<name>A0A226DVD1_FOLCA</name>
<evidence type="ECO:0000259" key="2">
    <source>
        <dbReference type="PROSITE" id="PS50191"/>
    </source>
</evidence>